<organism evidence="2 3">
    <name type="scientific">Planomonospora corallina</name>
    <dbReference type="NCBI Taxonomy" id="1806052"/>
    <lineage>
        <taxon>Bacteria</taxon>
        <taxon>Bacillati</taxon>
        <taxon>Actinomycetota</taxon>
        <taxon>Actinomycetes</taxon>
        <taxon>Streptosporangiales</taxon>
        <taxon>Streptosporangiaceae</taxon>
        <taxon>Planomonospora</taxon>
    </lineage>
</organism>
<name>A0ABV8IA92_9ACTN</name>
<dbReference type="Pfam" id="PF13560">
    <property type="entry name" value="HTH_31"/>
    <property type="match status" value="1"/>
</dbReference>
<protein>
    <submittedName>
        <fullName evidence="2">Helix-turn-helix domain-containing protein</fullName>
    </submittedName>
</protein>
<dbReference type="RefSeq" id="WP_377290561.1">
    <property type="nucleotide sequence ID" value="NZ_JBHSBM010000024.1"/>
</dbReference>
<keyword evidence="3" id="KW-1185">Reference proteome</keyword>
<accession>A0ABV8IA92</accession>
<evidence type="ECO:0000313" key="2">
    <source>
        <dbReference type="EMBL" id="MFC4060889.1"/>
    </source>
</evidence>
<evidence type="ECO:0000259" key="1">
    <source>
        <dbReference type="PROSITE" id="PS50943"/>
    </source>
</evidence>
<dbReference type="Pfam" id="PF19054">
    <property type="entry name" value="DUF5753"/>
    <property type="match status" value="1"/>
</dbReference>
<sequence>MPISPTARRRRLGIELRRLREAAGLNGTEVAAALGWSGTKVSRIETGRVSVHHGDVGDLLDHYKVTDDALRRELIALARESRQKGWWHRHRDTMKAGFDSYIGLEADAAVIRTYEAQVIPGLLQTEAYARAVIEATATRPSAGHVEKKIDIRLARQRLLTADDPVRLHAVLDEAVLVREAGGPETMREQLVSLLQRSELPNVTIQVLPFRGGAHPAMDGPFIILEFPDPVDPDLVYLEQATSGLILEDGDELAKYTQMFEKLTNRALTAEESVTLISSMISS</sequence>
<dbReference type="CDD" id="cd00093">
    <property type="entry name" value="HTH_XRE"/>
    <property type="match status" value="1"/>
</dbReference>
<dbReference type="SUPFAM" id="SSF47413">
    <property type="entry name" value="lambda repressor-like DNA-binding domains"/>
    <property type="match status" value="1"/>
</dbReference>
<dbReference type="PROSITE" id="PS50943">
    <property type="entry name" value="HTH_CROC1"/>
    <property type="match status" value="1"/>
</dbReference>
<feature type="domain" description="HTH cro/C1-type" evidence="1">
    <location>
        <begin position="16"/>
        <end position="70"/>
    </location>
</feature>
<dbReference type="SMART" id="SM00530">
    <property type="entry name" value="HTH_XRE"/>
    <property type="match status" value="1"/>
</dbReference>
<dbReference type="InterPro" id="IPR001387">
    <property type="entry name" value="Cro/C1-type_HTH"/>
</dbReference>
<dbReference type="InterPro" id="IPR010982">
    <property type="entry name" value="Lambda_DNA-bd_dom_sf"/>
</dbReference>
<dbReference type="Gene3D" id="1.10.260.40">
    <property type="entry name" value="lambda repressor-like DNA-binding domains"/>
    <property type="match status" value="1"/>
</dbReference>
<gene>
    <name evidence="2" type="ORF">ACFOWE_21510</name>
</gene>
<dbReference type="EMBL" id="JBHSBM010000024">
    <property type="protein sequence ID" value="MFC4060889.1"/>
    <property type="molecule type" value="Genomic_DNA"/>
</dbReference>
<evidence type="ECO:0000313" key="3">
    <source>
        <dbReference type="Proteomes" id="UP001595850"/>
    </source>
</evidence>
<dbReference type="InterPro" id="IPR043917">
    <property type="entry name" value="DUF5753"/>
</dbReference>
<proteinExistence type="predicted"/>
<dbReference type="Proteomes" id="UP001595850">
    <property type="component" value="Unassembled WGS sequence"/>
</dbReference>
<reference evidence="3" key="1">
    <citation type="journal article" date="2019" name="Int. J. Syst. Evol. Microbiol.">
        <title>The Global Catalogue of Microorganisms (GCM) 10K type strain sequencing project: providing services to taxonomists for standard genome sequencing and annotation.</title>
        <authorList>
            <consortium name="The Broad Institute Genomics Platform"/>
            <consortium name="The Broad Institute Genome Sequencing Center for Infectious Disease"/>
            <person name="Wu L."/>
            <person name="Ma J."/>
        </authorList>
    </citation>
    <scope>NUCLEOTIDE SEQUENCE [LARGE SCALE GENOMIC DNA]</scope>
    <source>
        <strain evidence="3">TBRC 4489</strain>
    </source>
</reference>
<comment type="caution">
    <text evidence="2">The sequence shown here is derived from an EMBL/GenBank/DDBJ whole genome shotgun (WGS) entry which is preliminary data.</text>
</comment>